<feature type="transmembrane region" description="Helical" evidence="8">
    <location>
        <begin position="472"/>
        <end position="490"/>
    </location>
</feature>
<dbReference type="PANTHER" id="PTHR31145:SF6">
    <property type="entry name" value="INTEGRAL MEMBRANE PROTEIN (AFU_ORTHOLOGUE AFUA_7G01610)"/>
    <property type="match status" value="1"/>
</dbReference>
<name>A0A1V8TSF0_9PEZI</name>
<evidence type="ECO:0000256" key="5">
    <source>
        <dbReference type="ARBA" id="ARBA00022989"/>
    </source>
</evidence>
<evidence type="ECO:0000256" key="4">
    <source>
        <dbReference type="ARBA" id="ARBA00022729"/>
    </source>
</evidence>
<dbReference type="GO" id="GO:0016020">
    <property type="term" value="C:membrane"/>
    <property type="evidence" value="ECO:0007669"/>
    <property type="project" value="UniProtKB-SubCell"/>
</dbReference>
<dbReference type="InParanoid" id="A0A1V8TSF0"/>
<keyword evidence="5 8" id="KW-1133">Transmembrane helix</keyword>
<dbReference type="InterPro" id="IPR040241">
    <property type="entry name" value="TRP_Flc/Pkd2-like"/>
</dbReference>
<evidence type="ECO:0000313" key="11">
    <source>
        <dbReference type="EMBL" id="OQO14247.1"/>
    </source>
</evidence>
<keyword evidence="4 9" id="KW-0732">Signal</keyword>
<feature type="domain" description="ML-like" evidence="10">
    <location>
        <begin position="22"/>
        <end position="204"/>
    </location>
</feature>
<proteinExistence type="inferred from homology"/>
<sequence length="1155" mass="124939">MRVSQPFAAATAVLLSFLAAPSYSALIAFEDCLAANTINSNPRRLQWVPLFVDASFDTINPTHGLNLTYYGNVTGQTTVGDYPPPNDPGWSNENNTFGKITDVGTGNNFSTLITRYNLLTYDVYGAPPEEFCKSLVNGTCPLGPYFNVNASNPYDLPAFRVQHDFDSTYAFGTLVSTVRVISGDVGAPDVLCVSANVTPDLGKSVAGLITWLPAAILILKGLATLTAAIWSPWGSSDIFRWSSNYGRDEDLLRLVTPGFGDCLQYIQFVALTGSLTLQYPGFFQPAVSQTTWSLLMFNQSFVSHGDGYQSLVDGVYTTSGTYGMTRMSQLVGMSKTDDIWACMAIWLLVIAAIVVVLCQVGFAARWAYRKASNTSEEDLRRKNFPFTVGNLVRLLFNYFILPIAALSLFQLVIAPRSPRSVVICAVILLLVMILTAVWILRVIFGTKPRTHLFDDMPTVLMYGPLYNTYSDSAAPFALIPVAITFMRAVAIGAVQPSGIGQLIILAICEVIFILTLNAFRPFQNQTSMNAYHTFFATVRLITILLSVAFVPSLGVDEAPRGWIGYAILLLHACVLVFGFFLNAAQTLIEVVARSMGVAGDAQHGAIRGSIVNIRMLKKRQNRNRPITSDRASMASGAAILQDADARSNYARSRSMSASSQQLLNQIGSAPSTHRMSGFENFDSIGGGLSSPTGESGNNPMDSAKPVVGGKMGDAPAETYYRPPRARRTTMDALPLATKARQSGNSADFPYSDSPTHSGGQRGSSIEGKFVGRDSPAPAYFRDRAESDDNLPRPDYAVREVDQYYRGAALSDQPTRKLKTGPVDPNGPAANAQSWFQRFVGGKAKPRESKGFEVVRSSRMPPEMQRAAEEHEMVDSPPMASDPYQDSPPLQQHAAAGAARAVSPTSPTGNCIAPGFNFALDGTAETIHPAYSPPADTFNIGLHPAARPSGDTIRTLDHPGMRAELPARPRPSGETTASSRYPADDRDEKYRPHLSDVPSLAPIEPIGGLDLPSRFGSQRTQNDIPSPYNPDLDRSPAGQEWLRAVDELSWPAHNRGDSSTHPSRPPYVPRRSSRRTLSQDQIPTFGGANSPPLGNSPDEGLEFEGFDSTIGSPPAPVQPGFASTHKRAGDSLTRNELGAQATPSQGVIYSDGYGGR</sequence>
<feature type="transmembrane region" description="Helical" evidence="8">
    <location>
        <begin position="208"/>
        <end position="230"/>
    </location>
</feature>
<evidence type="ECO:0000256" key="6">
    <source>
        <dbReference type="ARBA" id="ARBA00023136"/>
    </source>
</evidence>
<evidence type="ECO:0000256" key="1">
    <source>
        <dbReference type="ARBA" id="ARBA00004141"/>
    </source>
</evidence>
<feature type="signal peptide" evidence="9">
    <location>
        <begin position="1"/>
        <end position="24"/>
    </location>
</feature>
<feature type="transmembrane region" description="Helical" evidence="8">
    <location>
        <begin position="562"/>
        <end position="581"/>
    </location>
</feature>
<keyword evidence="6 8" id="KW-0472">Membrane</keyword>
<feature type="chain" id="PRO_5013071215" description="ML-like domain-containing protein" evidence="9">
    <location>
        <begin position="25"/>
        <end position="1155"/>
    </location>
</feature>
<feature type="compositionally biased region" description="Polar residues" evidence="7">
    <location>
        <begin position="689"/>
        <end position="700"/>
    </location>
</feature>
<feature type="region of interest" description="Disordered" evidence="7">
    <location>
        <begin position="669"/>
        <end position="830"/>
    </location>
</feature>
<dbReference type="EMBL" id="NAJO01000002">
    <property type="protein sequence ID" value="OQO14247.1"/>
    <property type="molecule type" value="Genomic_DNA"/>
</dbReference>
<dbReference type="Proteomes" id="UP000192596">
    <property type="component" value="Unassembled WGS sequence"/>
</dbReference>
<dbReference type="SMART" id="SM01320">
    <property type="entry name" value="TRP_N"/>
    <property type="match status" value="1"/>
</dbReference>
<feature type="region of interest" description="Disordered" evidence="7">
    <location>
        <begin position="1051"/>
        <end position="1155"/>
    </location>
</feature>
<dbReference type="InterPro" id="IPR010308">
    <property type="entry name" value="TRP_C"/>
</dbReference>
<organism evidence="11 12">
    <name type="scientific">Cryoendolithus antarcticus</name>
    <dbReference type="NCBI Taxonomy" id="1507870"/>
    <lineage>
        <taxon>Eukaryota</taxon>
        <taxon>Fungi</taxon>
        <taxon>Dikarya</taxon>
        <taxon>Ascomycota</taxon>
        <taxon>Pezizomycotina</taxon>
        <taxon>Dothideomycetes</taxon>
        <taxon>Dothideomycetidae</taxon>
        <taxon>Cladosporiales</taxon>
        <taxon>Cladosporiaceae</taxon>
        <taxon>Cryoendolithus</taxon>
    </lineage>
</organism>
<evidence type="ECO:0000259" key="10">
    <source>
        <dbReference type="SMART" id="SM01320"/>
    </source>
</evidence>
<comment type="caution">
    <text evidence="11">The sequence shown here is derived from an EMBL/GenBank/DDBJ whole genome shotgun (WGS) entry which is preliminary data.</text>
</comment>
<feature type="region of interest" description="Disordered" evidence="7">
    <location>
        <begin position="874"/>
        <end position="904"/>
    </location>
</feature>
<dbReference type="GO" id="GO:0055085">
    <property type="term" value="P:transmembrane transport"/>
    <property type="evidence" value="ECO:0007669"/>
    <property type="project" value="TreeGrafter"/>
</dbReference>
<evidence type="ECO:0000256" key="8">
    <source>
        <dbReference type="SAM" id="Phobius"/>
    </source>
</evidence>
<dbReference type="STRING" id="1507870.A0A1V8TSF0"/>
<accession>A0A1V8TSF0</accession>
<keyword evidence="12" id="KW-1185">Reference proteome</keyword>
<feature type="compositionally biased region" description="Basic and acidic residues" evidence="7">
    <location>
        <begin position="780"/>
        <end position="802"/>
    </location>
</feature>
<feature type="transmembrane region" description="Helical" evidence="8">
    <location>
        <begin position="531"/>
        <end position="550"/>
    </location>
</feature>
<feature type="transmembrane region" description="Helical" evidence="8">
    <location>
        <begin position="421"/>
        <end position="444"/>
    </location>
</feature>
<feature type="transmembrane region" description="Helical" evidence="8">
    <location>
        <begin position="388"/>
        <end position="409"/>
    </location>
</feature>
<keyword evidence="3 8" id="KW-0812">Transmembrane</keyword>
<evidence type="ECO:0000256" key="3">
    <source>
        <dbReference type="ARBA" id="ARBA00022692"/>
    </source>
</evidence>
<evidence type="ECO:0000256" key="9">
    <source>
        <dbReference type="SAM" id="SignalP"/>
    </source>
</evidence>
<comment type="subcellular location">
    <subcellularLocation>
        <location evidence="1">Membrane</location>
        <topology evidence="1">Multi-pass membrane protein</topology>
    </subcellularLocation>
</comment>
<evidence type="ECO:0000256" key="7">
    <source>
        <dbReference type="SAM" id="MobiDB-lite"/>
    </source>
</evidence>
<dbReference type="OrthoDB" id="5312224at2759"/>
<protein>
    <recommendedName>
        <fullName evidence="10">ML-like domain-containing protein</fullName>
    </recommendedName>
</protein>
<evidence type="ECO:0000313" key="12">
    <source>
        <dbReference type="Proteomes" id="UP000192596"/>
    </source>
</evidence>
<feature type="compositionally biased region" description="Basic and acidic residues" evidence="7">
    <location>
        <begin position="981"/>
        <end position="993"/>
    </location>
</feature>
<dbReference type="InterPro" id="IPR032800">
    <property type="entry name" value="TRP_N"/>
</dbReference>
<feature type="transmembrane region" description="Helical" evidence="8">
    <location>
        <begin position="502"/>
        <end position="519"/>
    </location>
</feature>
<evidence type="ECO:0000256" key="2">
    <source>
        <dbReference type="ARBA" id="ARBA00010642"/>
    </source>
</evidence>
<gene>
    <name evidence="11" type="ORF">B0A48_01123</name>
</gene>
<dbReference type="PANTHER" id="PTHR31145">
    <property type="entry name" value="INTEGRAL MEMBRANE PROTEIN (AFU_ORTHOLOGUE AFUA_7G01610)"/>
    <property type="match status" value="1"/>
</dbReference>
<feature type="compositionally biased region" description="Basic and acidic residues" evidence="7">
    <location>
        <begin position="953"/>
        <end position="966"/>
    </location>
</feature>
<reference evidence="12" key="1">
    <citation type="submission" date="2017-03" db="EMBL/GenBank/DDBJ databases">
        <title>Genomes of endolithic fungi from Antarctica.</title>
        <authorList>
            <person name="Coleine C."/>
            <person name="Masonjones S."/>
            <person name="Stajich J.E."/>
        </authorList>
    </citation>
    <scope>NUCLEOTIDE SEQUENCE [LARGE SCALE GENOMIC DNA]</scope>
    <source>
        <strain evidence="12">CCFEE 5527</strain>
    </source>
</reference>
<feature type="compositionally biased region" description="Polar residues" evidence="7">
    <location>
        <begin position="1014"/>
        <end position="1023"/>
    </location>
</feature>
<dbReference type="AlphaFoldDB" id="A0A1V8TSF0"/>
<feature type="region of interest" description="Disordered" evidence="7">
    <location>
        <begin position="942"/>
        <end position="1035"/>
    </location>
</feature>
<feature type="transmembrane region" description="Helical" evidence="8">
    <location>
        <begin position="339"/>
        <end position="368"/>
    </location>
</feature>
<dbReference type="Pfam" id="PF06011">
    <property type="entry name" value="TRP"/>
    <property type="match status" value="1"/>
</dbReference>
<comment type="similarity">
    <text evidence="2">Belongs to the transient receptor potential (TRP) ion channel family.</text>
</comment>